<evidence type="ECO:0000313" key="1">
    <source>
        <dbReference type="EMBL" id="QBX55970.1"/>
    </source>
</evidence>
<dbReference type="KEGG" id="nsn:EXE58_11185"/>
<evidence type="ECO:0008006" key="3">
    <source>
        <dbReference type="Google" id="ProtNLM"/>
    </source>
</evidence>
<protein>
    <recommendedName>
        <fullName evidence="3">PqqD family peptide modification chaperone</fullName>
    </recommendedName>
</protein>
<keyword evidence="2" id="KW-1185">Reference proteome</keyword>
<gene>
    <name evidence="1" type="ORF">EXE58_11185</name>
</gene>
<dbReference type="RefSeq" id="WP_135267961.1">
    <property type="nucleotide sequence ID" value="NZ_CP038436.1"/>
</dbReference>
<organism evidence="1 2">
    <name type="scientific">Nocardioides seonyuensis</name>
    <dbReference type="NCBI Taxonomy" id="2518371"/>
    <lineage>
        <taxon>Bacteria</taxon>
        <taxon>Bacillati</taxon>
        <taxon>Actinomycetota</taxon>
        <taxon>Actinomycetes</taxon>
        <taxon>Propionibacteriales</taxon>
        <taxon>Nocardioidaceae</taxon>
        <taxon>Nocardioides</taxon>
    </lineage>
</organism>
<name>A0A4P7IGT1_9ACTN</name>
<dbReference type="Proteomes" id="UP000294853">
    <property type="component" value="Chromosome"/>
</dbReference>
<sequence>MDLEMTFDEFDSGLPPVVVRAMGVVVSIPVVDEDAGARLRHQWSRALTDDPVETRLVVALDGLEDPRDHDYAVTTRVTLAALEVTAGQRMSLHAGAVANEAGQALALVCASGGGKTTATTALAEKLGYLSDETVSMELDDLTIHPHPKPLSVCTDEKLPTGRSRKLSISPDDANLAPTPESARLGRIVLLRRDGSDVGLVPLTTAEAIVEIVPQTSSLVLLDSPLLTLARIIDTCGGAFALHYGEIREHVDTLTDLLASDLPASPAPVHHPPAETRSPVGAEWSRVAWADAVQYDDQLVVLIGDNAHLLTGLGTTLWLALAQSETLDNLVAVAVEAHGPHPEAEALVTTALDELADNGLVVRPGG</sequence>
<evidence type="ECO:0000313" key="2">
    <source>
        <dbReference type="Proteomes" id="UP000294853"/>
    </source>
</evidence>
<proteinExistence type="predicted"/>
<dbReference type="OrthoDB" id="4793383at2"/>
<reference evidence="1 2" key="1">
    <citation type="submission" date="2019-03" db="EMBL/GenBank/DDBJ databases">
        <title>Three New Species of Nocardioides, Nocardioides euryhalodurans sp. nov., Nocardioides seonyuensis sp. nov. and Nocardioides eburneoflavus sp. nov. Iolated from Soil.</title>
        <authorList>
            <person name="Roh S.G."/>
            <person name="Lee C."/>
            <person name="Kim M.-K."/>
            <person name="Kim S.B."/>
        </authorList>
    </citation>
    <scope>NUCLEOTIDE SEQUENCE [LARGE SCALE GENOMIC DNA]</scope>
    <source>
        <strain evidence="1 2">MMS17-SY207-3</strain>
    </source>
</reference>
<dbReference type="EMBL" id="CP038436">
    <property type="protein sequence ID" value="QBX55970.1"/>
    <property type="molecule type" value="Genomic_DNA"/>
</dbReference>
<accession>A0A4P7IGT1</accession>
<dbReference type="AlphaFoldDB" id="A0A4P7IGT1"/>